<dbReference type="Proteomes" id="UP001284601">
    <property type="component" value="Unassembled WGS sequence"/>
</dbReference>
<reference evidence="3" key="1">
    <citation type="submission" date="2023-07" db="EMBL/GenBank/DDBJ databases">
        <title>Conexibacter stalactiti sp. nov., isolated from stalactites in a lava cave and emended description of the genus Conexibacter.</title>
        <authorList>
            <person name="Lee S.D."/>
        </authorList>
    </citation>
    <scope>NUCLEOTIDE SEQUENCE [LARGE SCALE GENOMIC DNA]</scope>
    <source>
        <strain evidence="3">KCTC 39840</strain>
    </source>
</reference>
<proteinExistence type="predicted"/>
<dbReference type="RefSeq" id="WP_318600021.1">
    <property type="nucleotide sequence ID" value="NZ_JAWSTH010000093.1"/>
</dbReference>
<evidence type="ECO:0008006" key="4">
    <source>
        <dbReference type="Google" id="ProtNLM"/>
    </source>
</evidence>
<evidence type="ECO:0000256" key="1">
    <source>
        <dbReference type="SAM" id="Phobius"/>
    </source>
</evidence>
<feature type="transmembrane region" description="Helical" evidence="1">
    <location>
        <begin position="22"/>
        <end position="45"/>
    </location>
</feature>
<gene>
    <name evidence="2" type="ORF">R7226_24610</name>
</gene>
<protein>
    <recommendedName>
        <fullName evidence="4">Stage II sporulation protein M</fullName>
    </recommendedName>
</protein>
<keyword evidence="3" id="KW-1185">Reference proteome</keyword>
<organism evidence="2 3">
    <name type="scientific">Conexibacter stalactiti</name>
    <dbReference type="NCBI Taxonomy" id="1940611"/>
    <lineage>
        <taxon>Bacteria</taxon>
        <taxon>Bacillati</taxon>
        <taxon>Actinomycetota</taxon>
        <taxon>Thermoleophilia</taxon>
        <taxon>Solirubrobacterales</taxon>
        <taxon>Conexibacteraceae</taxon>
        <taxon>Conexibacter</taxon>
    </lineage>
</organism>
<accession>A0ABU4HWE5</accession>
<keyword evidence="1" id="KW-0812">Transmembrane</keyword>
<reference evidence="2 3" key="2">
    <citation type="submission" date="2023-10" db="EMBL/GenBank/DDBJ databases">
        <authorList>
            <person name="Han X.F."/>
        </authorList>
    </citation>
    <scope>NUCLEOTIDE SEQUENCE [LARGE SCALE GENOMIC DNA]</scope>
    <source>
        <strain evidence="2 3">KCTC 39840</strain>
    </source>
</reference>
<keyword evidence="1" id="KW-1133">Transmembrane helix</keyword>
<sequence>MNAATTTTPALPAPITTLPLRAALHVALTLAGATLVTAIAVRLAVAADARDLLGFGFAGVPADAGTAAGIFATNTRVLGGVLAACVAVQLGRRQPGDGLPGALLSVLVTVCDAAVLLGCALHALYVGAAIGAYGTRTLEVLVAHGPVEIAAFALALGLYVTARRRTVAVRVTVMTALVAVALLALGALLETFA</sequence>
<comment type="caution">
    <text evidence="2">The sequence shown here is derived from an EMBL/GenBank/DDBJ whole genome shotgun (WGS) entry which is preliminary data.</text>
</comment>
<feature type="transmembrane region" description="Helical" evidence="1">
    <location>
        <begin position="167"/>
        <end position="189"/>
    </location>
</feature>
<name>A0ABU4HWE5_9ACTN</name>
<evidence type="ECO:0000313" key="3">
    <source>
        <dbReference type="Proteomes" id="UP001284601"/>
    </source>
</evidence>
<feature type="transmembrane region" description="Helical" evidence="1">
    <location>
        <begin position="102"/>
        <end position="128"/>
    </location>
</feature>
<dbReference type="EMBL" id="JAWSTH010000093">
    <property type="protein sequence ID" value="MDW5597555.1"/>
    <property type="molecule type" value="Genomic_DNA"/>
</dbReference>
<evidence type="ECO:0000313" key="2">
    <source>
        <dbReference type="EMBL" id="MDW5597555.1"/>
    </source>
</evidence>
<keyword evidence="1" id="KW-0472">Membrane</keyword>
<feature type="transmembrane region" description="Helical" evidence="1">
    <location>
        <begin position="140"/>
        <end position="160"/>
    </location>
</feature>